<keyword evidence="8" id="KW-0276">Fatty acid metabolism</keyword>
<organism evidence="18">
    <name type="scientific">Cyprideis torosa</name>
    <dbReference type="NCBI Taxonomy" id="163714"/>
    <lineage>
        <taxon>Eukaryota</taxon>
        <taxon>Metazoa</taxon>
        <taxon>Ecdysozoa</taxon>
        <taxon>Arthropoda</taxon>
        <taxon>Crustacea</taxon>
        <taxon>Oligostraca</taxon>
        <taxon>Ostracoda</taxon>
        <taxon>Podocopa</taxon>
        <taxon>Podocopida</taxon>
        <taxon>Cytherocopina</taxon>
        <taxon>Cytheroidea</taxon>
        <taxon>Cytherideidae</taxon>
        <taxon>Cyprideis</taxon>
    </lineage>
</organism>
<evidence type="ECO:0000256" key="13">
    <source>
        <dbReference type="ARBA" id="ARBA00023160"/>
    </source>
</evidence>
<name>A0A7R8WF67_9CRUS</name>
<evidence type="ECO:0000256" key="8">
    <source>
        <dbReference type="ARBA" id="ARBA00022832"/>
    </source>
</evidence>
<evidence type="ECO:0000256" key="7">
    <source>
        <dbReference type="ARBA" id="ARBA00022692"/>
    </source>
</evidence>
<evidence type="ECO:0000256" key="2">
    <source>
        <dbReference type="ARBA" id="ARBA00004173"/>
    </source>
</evidence>
<evidence type="ECO:0000256" key="12">
    <source>
        <dbReference type="ARBA" id="ARBA00023136"/>
    </source>
</evidence>
<dbReference type="InterPro" id="IPR029063">
    <property type="entry name" value="SAM-dependent_MTases_sf"/>
</dbReference>
<evidence type="ECO:0000256" key="3">
    <source>
        <dbReference type="ARBA" id="ARBA00005891"/>
    </source>
</evidence>
<evidence type="ECO:0000256" key="14">
    <source>
        <dbReference type="ARBA" id="ARBA00048612"/>
    </source>
</evidence>
<keyword evidence="5 15" id="KW-0489">Methyltransferase</keyword>
<dbReference type="GO" id="GO:0032259">
    <property type="term" value="P:methylation"/>
    <property type="evidence" value="ECO:0007669"/>
    <property type="project" value="UniProtKB-KW"/>
</dbReference>
<evidence type="ECO:0000256" key="17">
    <source>
        <dbReference type="SAM" id="Phobius"/>
    </source>
</evidence>
<dbReference type="GO" id="GO:0032981">
    <property type="term" value="P:mitochondrial respiratory chain complex I assembly"/>
    <property type="evidence" value="ECO:0007669"/>
    <property type="project" value="TreeGrafter"/>
</dbReference>
<dbReference type="InterPro" id="IPR030457">
    <property type="entry name" value="ELO_CS"/>
</dbReference>
<sequence>MKNDGPLKRQLEAKIKSTGPITVAEYMRESLLNPFAGYYTSKGQEILGAKGDFTTAPEVSQMFGELIGVWAVHEWMKLGGGFGDMTKLQIVELGPGYGTLMRDVLRVMQQFKTRVPSVSVHLVERSSSMVKKQQEMLRQFSQNTEVIWHEQLESVPEGFSFFIAQEFFDALPVHVLRGAHDGPREILVDITEDPSALYNFRFVLANGPTPATVLFHSLGRSLRLGENVEFSPESERLAEMLATRIDLHGGFGLIFDYGSNARDARADGDTLRAFYKHTILHPLSLPGEVDLTADVNFEVLKQRMEERALVFGPVTQDQYIDSDKVSGTWTWLFILSKVPELGDTIFIVLRKQPLIFLHWYHHVTVLLYCWYSFAEVISNGRWFITMNYTVHAIMYRVLDAGSPCQITNANIRVSLMMYFSYFLLFAQFFYNSYVKPPGQRRRQKELSPVTTTEDSCHSIPSSASKMAVSKKQD</sequence>
<evidence type="ECO:0000256" key="10">
    <source>
        <dbReference type="ARBA" id="ARBA00023098"/>
    </source>
</evidence>
<dbReference type="EC" id="2.1.1.320" evidence="15"/>
<dbReference type="GO" id="GO:0035243">
    <property type="term" value="F:protein-arginine omega-N symmetric methyltransferase activity"/>
    <property type="evidence" value="ECO:0007669"/>
    <property type="project" value="UniProtKB-EC"/>
</dbReference>
<dbReference type="GO" id="GO:0005739">
    <property type="term" value="C:mitochondrion"/>
    <property type="evidence" value="ECO:0007669"/>
    <property type="project" value="UniProtKB-SubCell"/>
</dbReference>
<keyword evidence="10" id="KW-0443">Lipid metabolism</keyword>
<evidence type="ECO:0000256" key="15">
    <source>
        <dbReference type="RuleBase" id="RU364114"/>
    </source>
</evidence>
<dbReference type="AlphaFoldDB" id="A0A7R8WF67"/>
<evidence type="ECO:0000256" key="9">
    <source>
        <dbReference type="ARBA" id="ARBA00022989"/>
    </source>
</evidence>
<proteinExistence type="inferred from homology"/>
<keyword evidence="12 17" id="KW-0472">Membrane</keyword>
<accession>A0A7R8WF67</accession>
<dbReference type="GO" id="GO:0016020">
    <property type="term" value="C:membrane"/>
    <property type="evidence" value="ECO:0007669"/>
    <property type="project" value="UniProtKB-SubCell"/>
</dbReference>
<feature type="transmembrane region" description="Helical" evidence="17">
    <location>
        <begin position="415"/>
        <end position="434"/>
    </location>
</feature>
<comment type="catalytic activity">
    <reaction evidence="14 15">
        <text>L-arginyl-[protein] + 2 S-adenosyl-L-methionine = N(omega),N(omega)'-dimethyl-L-arginyl-[protein] + 2 S-adenosyl-L-homocysteine + 2 H(+)</text>
        <dbReference type="Rhea" id="RHEA:48108"/>
        <dbReference type="Rhea" id="RHEA-COMP:10532"/>
        <dbReference type="Rhea" id="RHEA-COMP:11992"/>
        <dbReference type="ChEBI" id="CHEBI:15378"/>
        <dbReference type="ChEBI" id="CHEBI:29965"/>
        <dbReference type="ChEBI" id="CHEBI:57856"/>
        <dbReference type="ChEBI" id="CHEBI:59789"/>
        <dbReference type="ChEBI" id="CHEBI:88221"/>
        <dbReference type="EC" id="2.1.1.320"/>
    </reaction>
</comment>
<keyword evidence="13" id="KW-0275">Fatty acid biosynthesis</keyword>
<dbReference type="Gene3D" id="3.40.50.12710">
    <property type="match status" value="1"/>
</dbReference>
<evidence type="ECO:0000256" key="1">
    <source>
        <dbReference type="ARBA" id="ARBA00004141"/>
    </source>
</evidence>
<dbReference type="PROSITE" id="PS01188">
    <property type="entry name" value="ELO"/>
    <property type="match status" value="1"/>
</dbReference>
<dbReference type="PANTHER" id="PTHR12049">
    <property type="entry name" value="PROTEIN ARGININE METHYLTRANSFERASE NDUFAF7, MITOCHONDRIAL"/>
    <property type="match status" value="1"/>
</dbReference>
<dbReference type="PANTHER" id="PTHR12049:SF7">
    <property type="entry name" value="PROTEIN ARGININE METHYLTRANSFERASE NDUFAF7, MITOCHONDRIAL"/>
    <property type="match status" value="1"/>
</dbReference>
<protein>
    <recommendedName>
        <fullName evidence="15">Protein arginine methyltransferase NDUFAF7</fullName>
        <ecNumber evidence="15">2.1.1.320</ecNumber>
    </recommendedName>
</protein>
<keyword evidence="11 15" id="KW-0496">Mitochondrion</keyword>
<gene>
    <name evidence="18" type="ORF">CTOB1V02_LOCUS7730</name>
</gene>
<dbReference type="EMBL" id="OB662330">
    <property type="protein sequence ID" value="CAD7229865.1"/>
    <property type="molecule type" value="Genomic_DNA"/>
</dbReference>
<dbReference type="OrthoDB" id="438553at2759"/>
<dbReference type="InterPro" id="IPR002076">
    <property type="entry name" value="ELO_fam"/>
</dbReference>
<feature type="region of interest" description="Disordered" evidence="16">
    <location>
        <begin position="441"/>
        <end position="473"/>
    </location>
</feature>
<dbReference type="GO" id="GO:0006633">
    <property type="term" value="P:fatty acid biosynthetic process"/>
    <property type="evidence" value="ECO:0007669"/>
    <property type="project" value="UniProtKB-KW"/>
</dbReference>
<evidence type="ECO:0000256" key="6">
    <source>
        <dbReference type="ARBA" id="ARBA00022679"/>
    </source>
</evidence>
<feature type="compositionally biased region" description="Polar residues" evidence="16">
    <location>
        <begin position="448"/>
        <end position="464"/>
    </location>
</feature>
<comment type="function">
    <text evidence="15">Arginine methyltransferase involved in the assembly or stability of mitochondrial NADH:ubiquinone oxidoreductase complex (complex I).</text>
</comment>
<keyword evidence="6 15" id="KW-0808">Transferase</keyword>
<evidence type="ECO:0000256" key="4">
    <source>
        <dbReference type="ARBA" id="ARBA00022516"/>
    </source>
</evidence>
<comment type="subcellular location">
    <subcellularLocation>
        <location evidence="1">Membrane</location>
        <topology evidence="1">Multi-pass membrane protein</topology>
    </subcellularLocation>
    <subcellularLocation>
        <location evidence="2 15">Mitochondrion</location>
    </subcellularLocation>
</comment>
<comment type="similarity">
    <text evidence="3 15">Belongs to the NDUFAF7 family.</text>
</comment>
<evidence type="ECO:0000313" key="18">
    <source>
        <dbReference type="EMBL" id="CAD7229865.1"/>
    </source>
</evidence>
<keyword evidence="4" id="KW-0444">Lipid biosynthesis</keyword>
<keyword evidence="9 17" id="KW-1133">Transmembrane helix</keyword>
<dbReference type="Pfam" id="PF01151">
    <property type="entry name" value="ELO"/>
    <property type="match status" value="2"/>
</dbReference>
<reference evidence="18" key="1">
    <citation type="submission" date="2020-11" db="EMBL/GenBank/DDBJ databases">
        <authorList>
            <person name="Tran Van P."/>
        </authorList>
    </citation>
    <scope>NUCLEOTIDE SEQUENCE</scope>
</reference>
<evidence type="ECO:0000256" key="11">
    <source>
        <dbReference type="ARBA" id="ARBA00023128"/>
    </source>
</evidence>
<evidence type="ECO:0000256" key="16">
    <source>
        <dbReference type="SAM" id="MobiDB-lite"/>
    </source>
</evidence>
<dbReference type="Pfam" id="PF02636">
    <property type="entry name" value="Methyltransf_28"/>
    <property type="match status" value="1"/>
</dbReference>
<keyword evidence="7 17" id="KW-0812">Transmembrane</keyword>
<dbReference type="SUPFAM" id="SSF53335">
    <property type="entry name" value="S-adenosyl-L-methionine-dependent methyltransferases"/>
    <property type="match status" value="1"/>
</dbReference>
<evidence type="ECO:0000256" key="5">
    <source>
        <dbReference type="ARBA" id="ARBA00022603"/>
    </source>
</evidence>
<dbReference type="InterPro" id="IPR003788">
    <property type="entry name" value="NDUFAF7"/>
</dbReference>
<dbReference type="InterPro" id="IPR038375">
    <property type="entry name" value="NDUFAF7_sf"/>
</dbReference>
<dbReference type="GO" id="GO:0009922">
    <property type="term" value="F:fatty acid elongase activity"/>
    <property type="evidence" value="ECO:0007669"/>
    <property type="project" value="InterPro"/>
</dbReference>